<dbReference type="CDD" id="cd13124">
    <property type="entry name" value="MATE_SpoVB_like"/>
    <property type="match status" value="1"/>
</dbReference>
<feature type="transmembrane region" description="Helical" evidence="6">
    <location>
        <begin position="424"/>
        <end position="443"/>
    </location>
</feature>
<gene>
    <name evidence="7" type="ORF">AALT52_09125</name>
</gene>
<feature type="transmembrane region" description="Helical" evidence="6">
    <location>
        <begin position="196"/>
        <end position="214"/>
    </location>
</feature>
<evidence type="ECO:0000256" key="4">
    <source>
        <dbReference type="ARBA" id="ARBA00022989"/>
    </source>
</evidence>
<reference evidence="7 8" key="1">
    <citation type="submission" date="2024-03" db="EMBL/GenBank/DDBJ databases">
        <title>Mouse gut bacterial collection (mGBC) of GemPharmatech.</title>
        <authorList>
            <person name="He Y."/>
            <person name="Dong L."/>
            <person name="Wu D."/>
            <person name="Gao X."/>
            <person name="Lin Z."/>
        </authorList>
    </citation>
    <scope>NUCLEOTIDE SEQUENCE [LARGE SCALE GENOMIC DNA]</scope>
    <source>
        <strain evidence="7 8">15-30</strain>
    </source>
</reference>
<evidence type="ECO:0000256" key="2">
    <source>
        <dbReference type="ARBA" id="ARBA00022475"/>
    </source>
</evidence>
<dbReference type="RefSeq" id="WP_369943052.1">
    <property type="nucleotide sequence ID" value="NZ_JBCLUF010000041.1"/>
</dbReference>
<sequence length="540" mass="60280">MSEQTMKSKMLKGSAWMTAGSIISRVLGAIYIIPWYSWFGADKLQANALYTKGYTVYSIFLMIAISGIPSAVAKQVAHYNSRNEYQVSKRLFKASLVTLFLVGALCTLVFWWIAPYISQGDLKVVPIYRSLSIALLVIPSMSLLRGYFQGFQDMAPSALSQLIEQLVRIIYMLGATFITVKVLGRSYEAGVWQSTFAAFIGAIGGTLLLIIYYLKKRPKLVQLEQQSANELQISDQTLLKEVLYQALPFIFIACAMTMFNLVDQFSFPVILKQVTSYSYETINGLYALFAGNANKLIMIVVALSTAMATTAIPLLSEAVTKGERELTQEQLLGALELLFFVMLPAVLGMAAVSRPLYLVFYGYDQTGIYVLAVSAYMTIAMGLFNVLGSLLQGIYENKQAIKYTAIGLLLKLILQYPLTAWLHVFGPIVATGIAMIIASYLMLRFLYYKYDLPTAKLQQNFNRLLSYALLMFVIVLCLTWGWQLIFPGNSRILALVELCLCAGVGGYLYLGLCLKSRLLQQILGENVAHKLTRLIKLRLR</sequence>
<dbReference type="Proteomes" id="UP001565236">
    <property type="component" value="Unassembled WGS sequence"/>
</dbReference>
<feature type="transmembrane region" description="Helical" evidence="6">
    <location>
        <begin position="15"/>
        <end position="34"/>
    </location>
</feature>
<dbReference type="PIRSF" id="PIRSF038958">
    <property type="entry name" value="PG_synth_SpoVB"/>
    <property type="match status" value="1"/>
</dbReference>
<accession>A0ABV4DUJ0</accession>
<feature type="transmembrane region" description="Helical" evidence="6">
    <location>
        <begin position="400"/>
        <end position="418"/>
    </location>
</feature>
<dbReference type="Pfam" id="PF01943">
    <property type="entry name" value="Polysacc_synt"/>
    <property type="match status" value="1"/>
</dbReference>
<dbReference type="InterPro" id="IPR024923">
    <property type="entry name" value="PG_synth_SpoVB"/>
</dbReference>
<feature type="transmembrane region" description="Helical" evidence="6">
    <location>
        <begin position="492"/>
        <end position="512"/>
    </location>
</feature>
<dbReference type="PANTHER" id="PTHR30250">
    <property type="entry name" value="PST FAMILY PREDICTED COLANIC ACID TRANSPORTER"/>
    <property type="match status" value="1"/>
</dbReference>
<keyword evidence="4 6" id="KW-1133">Transmembrane helix</keyword>
<feature type="transmembrane region" description="Helical" evidence="6">
    <location>
        <begin position="296"/>
        <end position="316"/>
    </location>
</feature>
<feature type="transmembrane region" description="Helical" evidence="6">
    <location>
        <begin position="464"/>
        <end position="486"/>
    </location>
</feature>
<name>A0ABV4DUJ0_9LACO</name>
<feature type="transmembrane region" description="Helical" evidence="6">
    <location>
        <begin position="366"/>
        <end position="388"/>
    </location>
</feature>
<feature type="transmembrane region" description="Helical" evidence="6">
    <location>
        <begin position="242"/>
        <end position="262"/>
    </location>
</feature>
<evidence type="ECO:0000256" key="3">
    <source>
        <dbReference type="ARBA" id="ARBA00022692"/>
    </source>
</evidence>
<evidence type="ECO:0000256" key="5">
    <source>
        <dbReference type="ARBA" id="ARBA00023136"/>
    </source>
</evidence>
<keyword evidence="8" id="KW-1185">Reference proteome</keyword>
<dbReference type="PANTHER" id="PTHR30250:SF21">
    <property type="entry name" value="LIPID II FLIPPASE MURJ"/>
    <property type="match status" value="1"/>
</dbReference>
<dbReference type="InterPro" id="IPR050833">
    <property type="entry name" value="Poly_Biosynth_Transport"/>
</dbReference>
<feature type="transmembrane region" description="Helical" evidence="6">
    <location>
        <begin position="94"/>
        <end position="114"/>
    </location>
</feature>
<feature type="transmembrane region" description="Helical" evidence="6">
    <location>
        <begin position="54"/>
        <end position="73"/>
    </location>
</feature>
<proteinExistence type="predicted"/>
<keyword evidence="3 6" id="KW-0812">Transmembrane</keyword>
<evidence type="ECO:0000256" key="1">
    <source>
        <dbReference type="ARBA" id="ARBA00004651"/>
    </source>
</evidence>
<dbReference type="EMBL" id="JBCLUF010000041">
    <property type="protein sequence ID" value="MEY8663046.1"/>
    <property type="molecule type" value="Genomic_DNA"/>
</dbReference>
<evidence type="ECO:0000256" key="6">
    <source>
        <dbReference type="SAM" id="Phobius"/>
    </source>
</evidence>
<evidence type="ECO:0000313" key="7">
    <source>
        <dbReference type="EMBL" id="MEY8663046.1"/>
    </source>
</evidence>
<keyword evidence="2" id="KW-1003">Cell membrane</keyword>
<comment type="caution">
    <text evidence="7">The sequence shown here is derived from an EMBL/GenBank/DDBJ whole genome shotgun (WGS) entry which is preliminary data.</text>
</comment>
<feature type="transmembrane region" description="Helical" evidence="6">
    <location>
        <begin position="337"/>
        <end position="360"/>
    </location>
</feature>
<evidence type="ECO:0000313" key="8">
    <source>
        <dbReference type="Proteomes" id="UP001565236"/>
    </source>
</evidence>
<feature type="transmembrane region" description="Helical" evidence="6">
    <location>
        <begin position="165"/>
        <end position="184"/>
    </location>
</feature>
<dbReference type="InterPro" id="IPR002797">
    <property type="entry name" value="Polysacc_synth"/>
</dbReference>
<comment type="subcellular location">
    <subcellularLocation>
        <location evidence="1">Cell membrane</location>
        <topology evidence="1">Multi-pass membrane protein</topology>
    </subcellularLocation>
</comment>
<protein>
    <submittedName>
        <fullName evidence="7">Polysaccharide biosynthesis protein</fullName>
    </submittedName>
</protein>
<keyword evidence="5 6" id="KW-0472">Membrane</keyword>
<organism evidence="7 8">
    <name type="scientific">Ligilactobacillus faecis</name>
    <dbReference type="NCBI Taxonomy" id="762833"/>
    <lineage>
        <taxon>Bacteria</taxon>
        <taxon>Bacillati</taxon>
        <taxon>Bacillota</taxon>
        <taxon>Bacilli</taxon>
        <taxon>Lactobacillales</taxon>
        <taxon>Lactobacillaceae</taxon>
        <taxon>Ligilactobacillus</taxon>
    </lineage>
</organism>
<feature type="transmembrane region" description="Helical" evidence="6">
    <location>
        <begin position="126"/>
        <end position="144"/>
    </location>
</feature>